<reference evidence="3" key="2">
    <citation type="submission" date="2025-08" db="UniProtKB">
        <authorList>
            <consortium name="Ensembl"/>
        </authorList>
    </citation>
    <scope>IDENTIFICATION</scope>
</reference>
<dbReference type="Proteomes" id="UP001501920">
    <property type="component" value="Chromosome 29"/>
</dbReference>
<evidence type="ECO:0000259" key="2">
    <source>
        <dbReference type="Pfam" id="PF15917"/>
    </source>
</evidence>
<feature type="transmembrane region" description="Helical" evidence="1">
    <location>
        <begin position="178"/>
        <end position="200"/>
    </location>
</feature>
<evidence type="ECO:0000313" key="3">
    <source>
        <dbReference type="Ensembl" id="ENSPNAP00000036743.2"/>
    </source>
</evidence>
<keyword evidence="1" id="KW-1133">Transmembrane helix</keyword>
<reference evidence="3 4" key="1">
    <citation type="submission" date="2020-10" db="EMBL/GenBank/DDBJ databases">
        <title>Pygocentrus nattereri (red-bellied piranha) genome, fPygNat1, primary haplotype.</title>
        <authorList>
            <person name="Myers G."/>
            <person name="Meyer A."/>
            <person name="Karagic N."/>
            <person name="Pippel M."/>
            <person name="Winkler S."/>
            <person name="Tracey A."/>
            <person name="Wood J."/>
            <person name="Formenti G."/>
            <person name="Howe K."/>
            <person name="Fedrigo O."/>
            <person name="Jarvis E.D."/>
        </authorList>
    </citation>
    <scope>NUCLEOTIDE SEQUENCE [LARGE SCALE GENOMIC DNA]</scope>
</reference>
<dbReference type="AlphaFoldDB" id="A0A3B4ELT6"/>
<dbReference type="GeneTree" id="ENSGT00940000164142"/>
<feature type="transmembrane region" description="Helical" evidence="1">
    <location>
        <begin position="127"/>
        <end position="144"/>
    </location>
</feature>
<dbReference type="InterPro" id="IPR027272">
    <property type="entry name" value="Piezo"/>
</dbReference>
<dbReference type="PANTHER" id="PTHR47049:SF7">
    <property type="entry name" value="PIEZO-TYPE MECHANOSENSITIVE ION CHANNEL COMPONENT 2 ISOFORM X1"/>
    <property type="match status" value="1"/>
</dbReference>
<dbReference type="Pfam" id="PF15917">
    <property type="entry name" value="Piezo_TM25-28"/>
    <property type="match status" value="1"/>
</dbReference>
<feature type="transmembrane region" description="Helical" evidence="1">
    <location>
        <begin position="297"/>
        <end position="316"/>
    </location>
</feature>
<proteinExistence type="predicted"/>
<feature type="transmembrane region" description="Helical" evidence="1">
    <location>
        <begin position="150"/>
        <end position="166"/>
    </location>
</feature>
<dbReference type="PANTHER" id="PTHR47049">
    <property type="entry name" value="PIEZO-TYPE MECHANOSENSITIVE ION CHANNEL HOMOLOG"/>
    <property type="match status" value="1"/>
</dbReference>
<accession>A0A3B4ELT6</accession>
<organism evidence="3 4">
    <name type="scientific">Pygocentrus nattereri</name>
    <name type="common">Red-bellied piranha</name>
    <dbReference type="NCBI Taxonomy" id="42514"/>
    <lineage>
        <taxon>Eukaryota</taxon>
        <taxon>Metazoa</taxon>
        <taxon>Chordata</taxon>
        <taxon>Craniata</taxon>
        <taxon>Vertebrata</taxon>
        <taxon>Euteleostomi</taxon>
        <taxon>Actinopterygii</taxon>
        <taxon>Neopterygii</taxon>
        <taxon>Teleostei</taxon>
        <taxon>Ostariophysi</taxon>
        <taxon>Characiformes</taxon>
        <taxon>Characoidei</taxon>
        <taxon>Pygocentrus</taxon>
    </lineage>
</organism>
<reference evidence="3" key="3">
    <citation type="submission" date="2025-09" db="UniProtKB">
        <authorList>
            <consortium name="Ensembl"/>
        </authorList>
    </citation>
    <scope>IDENTIFICATION</scope>
</reference>
<dbReference type="STRING" id="42514.ENSPNAP00000036743"/>
<keyword evidence="1" id="KW-0812">Transmembrane</keyword>
<dbReference type="OMA" id="DNFLHCS"/>
<dbReference type="InterPro" id="IPR031805">
    <property type="entry name" value="Piezo_TM25-28"/>
</dbReference>
<feature type="transmembrane region" description="Helical" evidence="1">
    <location>
        <begin position="322"/>
        <end position="345"/>
    </location>
</feature>
<dbReference type="Ensembl" id="ENSPNAT00000040254.2">
    <property type="protein sequence ID" value="ENSPNAP00000036743.2"/>
    <property type="gene ID" value="ENSPNAG00000027847.2"/>
</dbReference>
<dbReference type="GO" id="GO:0016020">
    <property type="term" value="C:membrane"/>
    <property type="evidence" value="ECO:0007669"/>
    <property type="project" value="InterPro"/>
</dbReference>
<evidence type="ECO:0000256" key="1">
    <source>
        <dbReference type="SAM" id="Phobius"/>
    </source>
</evidence>
<keyword evidence="4" id="KW-1185">Reference proteome</keyword>
<evidence type="ECO:0000313" key="4">
    <source>
        <dbReference type="Proteomes" id="UP001501920"/>
    </source>
</evidence>
<dbReference type="GO" id="GO:0008381">
    <property type="term" value="F:mechanosensitive monoatomic ion channel activity"/>
    <property type="evidence" value="ECO:0007669"/>
    <property type="project" value="InterPro"/>
</dbReference>
<protein>
    <recommendedName>
        <fullName evidence="2">Piezo TM25-28 domain-containing protein</fullName>
    </recommendedName>
</protein>
<keyword evidence="1" id="KW-0472">Membrane</keyword>
<sequence>MYQLKFIKPSEYSLNCTTDLQVSNGSWYSGNVAHLLQKSVLYVEPVDPALWIGGLRKCENSILPCLWNHLLILGLLVFDVTIHRHQLYHRLHNDLKTPSKGAIFQNVTWQHLDHGVLPCLKYFCNYFFYKFGLEMSFVVAVNVIGQRMDFYAILHSFALIVVLGRRRRKAIGEMWPKYCCFTASLMVFQYLLCIGLPPALCTDYPWRKSTPAFTSNLIKWLYLPDFAMQPNPTFLLYDFLLLMAASLQWQVFEDENKASVRLLAGENVEISRSLNPRSLNQYTSVGNFLHCRSYLDMAKVFVFSYFFWLVLCLVFITGTTRINIFCLGYLVACFYFMLFGDTVLLQPVRYILKLWDCLIAYTSVVICLKNLISLGSCAYLDSLLKNGCWLIQAFSMFCTIKGYDVLASRRGWYCVGCDLFCCSVGSKENIPQLLLSVCCI</sequence>
<feature type="domain" description="Piezo TM25-28" evidence="2">
    <location>
        <begin position="276"/>
        <end position="406"/>
    </location>
</feature>
<name>A0A3B4ELT6_PYGNA</name>